<reference evidence="1" key="1">
    <citation type="journal article" date="2023" name="BMC Genomics">
        <title>Chromosome-level genome assemblies of Cutaneotrichosporon spp. (Trichosporonales, Basidiomycota) reveal imbalanced evolution between nucleotide sequences and chromosome synteny.</title>
        <authorList>
            <person name="Kobayashi Y."/>
            <person name="Kayamori A."/>
            <person name="Aoki K."/>
            <person name="Shiwa Y."/>
            <person name="Matsutani M."/>
            <person name="Fujita N."/>
            <person name="Sugita T."/>
            <person name="Iwasaki W."/>
            <person name="Tanaka N."/>
            <person name="Takashima M."/>
        </authorList>
    </citation>
    <scope>NUCLEOTIDE SEQUENCE</scope>
    <source>
        <strain evidence="1">HIS019</strain>
    </source>
</reference>
<name>A0AA48L0J2_9TREE</name>
<proteinExistence type="predicted"/>
<dbReference type="EMBL" id="AP028212">
    <property type="protein sequence ID" value="BEI88295.1"/>
    <property type="molecule type" value="Genomic_DNA"/>
</dbReference>
<keyword evidence="2" id="KW-1185">Reference proteome</keyword>
<dbReference type="RefSeq" id="XP_060453561.1">
    <property type="nucleotide sequence ID" value="XM_060596583.1"/>
</dbReference>
<dbReference type="KEGG" id="ccac:CcaHIS019_0110130"/>
<dbReference type="Gene3D" id="2.60.120.10">
    <property type="entry name" value="Jelly Rolls"/>
    <property type="match status" value="1"/>
</dbReference>
<organism evidence="1 2">
    <name type="scientific">Cutaneotrichosporon cavernicola</name>
    <dbReference type="NCBI Taxonomy" id="279322"/>
    <lineage>
        <taxon>Eukaryota</taxon>
        <taxon>Fungi</taxon>
        <taxon>Dikarya</taxon>
        <taxon>Basidiomycota</taxon>
        <taxon>Agaricomycotina</taxon>
        <taxon>Tremellomycetes</taxon>
        <taxon>Trichosporonales</taxon>
        <taxon>Trichosporonaceae</taxon>
        <taxon>Cutaneotrichosporon</taxon>
    </lineage>
</organism>
<dbReference type="InterPro" id="IPR014710">
    <property type="entry name" value="RmlC-like_jellyroll"/>
</dbReference>
<dbReference type="AlphaFoldDB" id="A0AA48L0J2"/>
<dbReference type="GeneID" id="85492166"/>
<protein>
    <submittedName>
        <fullName evidence="1">Uncharacterized protein</fullName>
    </submittedName>
</protein>
<sequence length="66" mass="7205">MPFNPLIKAADIRAGLKNSSHFLNPDVSKNTLCLSDMVGMGKDMGVHFISLPPNKSGRTSPPLRRQ</sequence>
<gene>
    <name evidence="1" type="ORF">CcaverHIS019_0110130</name>
</gene>
<evidence type="ECO:0000313" key="1">
    <source>
        <dbReference type="EMBL" id="BEI88295.1"/>
    </source>
</evidence>
<evidence type="ECO:0000313" key="2">
    <source>
        <dbReference type="Proteomes" id="UP001233271"/>
    </source>
</evidence>
<accession>A0AA48L0J2</accession>
<dbReference type="Proteomes" id="UP001233271">
    <property type="component" value="Chromosome 1"/>
</dbReference>